<dbReference type="PANTHER" id="PTHR34821:SF2">
    <property type="entry name" value="INNER MEMBRANE PROTEIN YDCZ"/>
    <property type="match status" value="1"/>
</dbReference>
<feature type="transmembrane region" description="Helical" evidence="2">
    <location>
        <begin position="57"/>
        <end position="75"/>
    </location>
</feature>
<evidence type="ECO:0000313" key="3">
    <source>
        <dbReference type="EMBL" id="MFC6395931.1"/>
    </source>
</evidence>
<dbReference type="RefSeq" id="WP_343886001.1">
    <property type="nucleotide sequence ID" value="NZ_BAAAKI010000012.1"/>
</dbReference>
<dbReference type="InterPro" id="IPR006750">
    <property type="entry name" value="YdcZ"/>
</dbReference>
<evidence type="ECO:0000313" key="4">
    <source>
        <dbReference type="Proteomes" id="UP001596266"/>
    </source>
</evidence>
<gene>
    <name evidence="3" type="ORF">ACFP57_02830</name>
</gene>
<organism evidence="3 4">
    <name type="scientific">Luteococcus sanguinis</name>
    <dbReference type="NCBI Taxonomy" id="174038"/>
    <lineage>
        <taxon>Bacteria</taxon>
        <taxon>Bacillati</taxon>
        <taxon>Actinomycetota</taxon>
        <taxon>Actinomycetes</taxon>
        <taxon>Propionibacteriales</taxon>
        <taxon>Propionibacteriaceae</taxon>
        <taxon>Luteococcus</taxon>
    </lineage>
</organism>
<dbReference type="Pfam" id="PF04657">
    <property type="entry name" value="DMT_YdcZ"/>
    <property type="match status" value="2"/>
</dbReference>
<dbReference type="Proteomes" id="UP001596266">
    <property type="component" value="Unassembled WGS sequence"/>
</dbReference>
<dbReference type="PANTHER" id="PTHR34821">
    <property type="entry name" value="INNER MEMBRANE PROTEIN YDCZ"/>
    <property type="match status" value="1"/>
</dbReference>
<feature type="region of interest" description="Disordered" evidence="1">
    <location>
        <begin position="1"/>
        <end position="23"/>
    </location>
</feature>
<dbReference type="EMBL" id="JBHSUA010000008">
    <property type="protein sequence ID" value="MFC6395931.1"/>
    <property type="molecule type" value="Genomic_DNA"/>
</dbReference>
<evidence type="ECO:0000256" key="2">
    <source>
        <dbReference type="SAM" id="Phobius"/>
    </source>
</evidence>
<proteinExistence type="predicted"/>
<feature type="transmembrane region" description="Helical" evidence="2">
    <location>
        <begin position="182"/>
        <end position="203"/>
    </location>
</feature>
<name>A0ABW1WYJ7_9ACTN</name>
<keyword evidence="2" id="KW-1133">Transmembrane helix</keyword>
<sequence length="333" mass="33034">MTTSSSTKEQARGRSGKGHPQHPLPLLAAAVAGAAMAVQARANGALAAHLGSAPWAALWSFGSGLMVLTCGLLLLPRSRGGLRQVGVALRAQHLRWWEVLGGLGGAFFIAVQSFAVPQTGVALFTIALVGGQTASSLMVDRLGLGPAGISPLSAGRVLAALATLGGVSVASMSRSSGADHGVALLAIALTILAGGAMAVQQAINGKLNVASKDVIATTFVNFAWGTLALGLWGGGLLASGRVGVPELGHVPWWSLVGGLIGVGYVAAMAALVRSLGVLVAALLSLAGQLVMAVVIDVVTGSAPVTGSLLLGVLTTLAAAAMAGLATRGSRVSE</sequence>
<feature type="transmembrane region" description="Helical" evidence="2">
    <location>
        <begin position="250"/>
        <end position="271"/>
    </location>
</feature>
<feature type="transmembrane region" description="Helical" evidence="2">
    <location>
        <begin position="151"/>
        <end position="170"/>
    </location>
</feature>
<feature type="transmembrane region" description="Helical" evidence="2">
    <location>
        <begin position="304"/>
        <end position="325"/>
    </location>
</feature>
<protein>
    <submittedName>
        <fullName evidence="3">DMT family transporter</fullName>
    </submittedName>
</protein>
<accession>A0ABW1WYJ7</accession>
<keyword evidence="4" id="KW-1185">Reference proteome</keyword>
<comment type="caution">
    <text evidence="3">The sequence shown here is derived from an EMBL/GenBank/DDBJ whole genome shotgun (WGS) entry which is preliminary data.</text>
</comment>
<keyword evidence="2" id="KW-0812">Transmembrane</keyword>
<feature type="transmembrane region" description="Helical" evidence="2">
    <location>
        <begin position="278"/>
        <end position="298"/>
    </location>
</feature>
<feature type="transmembrane region" description="Helical" evidence="2">
    <location>
        <begin position="215"/>
        <end position="238"/>
    </location>
</feature>
<feature type="transmembrane region" description="Helical" evidence="2">
    <location>
        <begin position="96"/>
        <end position="115"/>
    </location>
</feature>
<keyword evidence="2" id="KW-0472">Membrane</keyword>
<reference evidence="4" key="1">
    <citation type="journal article" date="2019" name="Int. J. Syst. Evol. Microbiol.">
        <title>The Global Catalogue of Microorganisms (GCM) 10K type strain sequencing project: providing services to taxonomists for standard genome sequencing and annotation.</title>
        <authorList>
            <consortium name="The Broad Institute Genomics Platform"/>
            <consortium name="The Broad Institute Genome Sequencing Center for Infectious Disease"/>
            <person name="Wu L."/>
            <person name="Ma J."/>
        </authorList>
    </citation>
    <scope>NUCLEOTIDE SEQUENCE [LARGE SCALE GENOMIC DNA]</scope>
    <source>
        <strain evidence="4">CGMCC 1.15277</strain>
    </source>
</reference>
<evidence type="ECO:0000256" key="1">
    <source>
        <dbReference type="SAM" id="MobiDB-lite"/>
    </source>
</evidence>